<evidence type="ECO:0000313" key="1">
    <source>
        <dbReference type="EMBL" id="MCE7026410.1"/>
    </source>
</evidence>
<dbReference type="EMBL" id="JAJUWU010000001">
    <property type="protein sequence ID" value="MCE7026410.1"/>
    <property type="molecule type" value="Genomic_DNA"/>
</dbReference>
<name>A0A9X1T3M7_9HYPH</name>
<comment type="caution">
    <text evidence="1">The sequence shown here is derived from an EMBL/GenBank/DDBJ whole genome shotgun (WGS) entry which is preliminary data.</text>
</comment>
<protein>
    <submittedName>
        <fullName evidence="1">Uncharacterized protein</fullName>
    </submittedName>
</protein>
<sequence>MLEETFREFDARTRPLHPEERMAKLRARNAVAEKFLRTNLKAGDRLRATKAECSSREASFTFSGWDGGWIMSKSGCSIAPLSVYSVNGKVLRFPVEIA</sequence>
<gene>
    <name evidence="1" type="ORF">LZD57_00270</name>
</gene>
<reference evidence="1" key="1">
    <citation type="submission" date="2022-01" db="EMBL/GenBank/DDBJ databases">
        <title>Jiella avicenniae sp. nov., a novel endophytic bacterium isolated from bark of Avicennia marina.</title>
        <authorList>
            <person name="Tuo L."/>
        </authorList>
    </citation>
    <scope>NUCLEOTIDE SEQUENCE</scope>
    <source>
        <strain evidence="1">CBK1P-4</strain>
    </source>
</reference>
<accession>A0A9X1T3M7</accession>
<dbReference type="Proteomes" id="UP001139035">
    <property type="component" value="Unassembled WGS sequence"/>
</dbReference>
<proteinExistence type="predicted"/>
<evidence type="ECO:0000313" key="2">
    <source>
        <dbReference type="Proteomes" id="UP001139035"/>
    </source>
</evidence>
<organism evidence="1 2">
    <name type="scientific">Jiella avicenniae</name>
    <dbReference type="NCBI Taxonomy" id="2907202"/>
    <lineage>
        <taxon>Bacteria</taxon>
        <taxon>Pseudomonadati</taxon>
        <taxon>Pseudomonadota</taxon>
        <taxon>Alphaproteobacteria</taxon>
        <taxon>Hyphomicrobiales</taxon>
        <taxon>Aurantimonadaceae</taxon>
        <taxon>Jiella</taxon>
    </lineage>
</organism>
<dbReference type="RefSeq" id="WP_233717114.1">
    <property type="nucleotide sequence ID" value="NZ_JAJUWU010000001.1"/>
</dbReference>
<dbReference type="AlphaFoldDB" id="A0A9X1T3M7"/>
<keyword evidence="2" id="KW-1185">Reference proteome</keyword>